<evidence type="ECO:0000313" key="1">
    <source>
        <dbReference type="EMBL" id="GMT29183.1"/>
    </source>
</evidence>
<reference evidence="1" key="1">
    <citation type="submission" date="2023-10" db="EMBL/GenBank/DDBJ databases">
        <title>Genome assembly of Pristionchus species.</title>
        <authorList>
            <person name="Yoshida K."/>
            <person name="Sommer R.J."/>
        </authorList>
    </citation>
    <scope>NUCLEOTIDE SEQUENCE</scope>
    <source>
        <strain evidence="1">RS5133</strain>
    </source>
</reference>
<protein>
    <submittedName>
        <fullName evidence="1">Uncharacterized protein</fullName>
    </submittedName>
</protein>
<dbReference type="EMBL" id="BTSY01000005">
    <property type="protein sequence ID" value="GMT29183.1"/>
    <property type="molecule type" value="Genomic_DNA"/>
</dbReference>
<dbReference type="Proteomes" id="UP001432322">
    <property type="component" value="Unassembled WGS sequence"/>
</dbReference>
<feature type="non-terminal residue" evidence="1">
    <location>
        <position position="1"/>
    </location>
</feature>
<keyword evidence="2" id="KW-1185">Reference proteome</keyword>
<accession>A0AAV5WER2</accession>
<gene>
    <name evidence="1" type="ORF">PFISCL1PPCAC_20480</name>
</gene>
<organism evidence="1 2">
    <name type="scientific">Pristionchus fissidentatus</name>
    <dbReference type="NCBI Taxonomy" id="1538716"/>
    <lineage>
        <taxon>Eukaryota</taxon>
        <taxon>Metazoa</taxon>
        <taxon>Ecdysozoa</taxon>
        <taxon>Nematoda</taxon>
        <taxon>Chromadorea</taxon>
        <taxon>Rhabditida</taxon>
        <taxon>Rhabditina</taxon>
        <taxon>Diplogasteromorpha</taxon>
        <taxon>Diplogasteroidea</taxon>
        <taxon>Neodiplogasteridae</taxon>
        <taxon>Pristionchus</taxon>
    </lineage>
</organism>
<proteinExistence type="predicted"/>
<comment type="caution">
    <text evidence="1">The sequence shown here is derived from an EMBL/GenBank/DDBJ whole genome shotgun (WGS) entry which is preliminary data.</text>
</comment>
<sequence>NREWNYTLEATTNIRRLISVLVYFRLDLLPVFFPFVDETSKRDWRCNILPISCTTLNKECNLKIRLGKEQIPLRLISEDCAPVGHSWWNEQPPKEIEELYKCYDDARNVRFEYDLYYMPRSTY</sequence>
<dbReference type="AlphaFoldDB" id="A0AAV5WER2"/>
<evidence type="ECO:0000313" key="2">
    <source>
        <dbReference type="Proteomes" id="UP001432322"/>
    </source>
</evidence>
<name>A0AAV5WER2_9BILA</name>